<gene>
    <name evidence="3" type="ORF">CFK41_16660</name>
</gene>
<feature type="region of interest" description="Disordered" evidence="1">
    <location>
        <begin position="314"/>
        <end position="363"/>
    </location>
</feature>
<feature type="region of interest" description="Disordered" evidence="1">
    <location>
        <begin position="1"/>
        <end position="22"/>
    </location>
</feature>
<evidence type="ECO:0000259" key="2">
    <source>
        <dbReference type="Pfam" id="PF00775"/>
    </source>
</evidence>
<dbReference type="GO" id="GO:0016702">
    <property type="term" value="F:oxidoreductase activity, acting on single donors with incorporation of molecular oxygen, incorporation of two atoms of oxygen"/>
    <property type="evidence" value="ECO:0007669"/>
    <property type="project" value="InterPro"/>
</dbReference>
<feature type="compositionally biased region" description="Pro residues" evidence="1">
    <location>
        <begin position="332"/>
        <end position="343"/>
    </location>
</feature>
<dbReference type="SUPFAM" id="SSF49482">
    <property type="entry name" value="Aromatic compound dioxygenase"/>
    <property type="match status" value="1"/>
</dbReference>
<accession>A0A291H1A6</accession>
<dbReference type="Proteomes" id="UP000217889">
    <property type="component" value="Chromosome"/>
</dbReference>
<dbReference type="Gene3D" id="2.60.130.10">
    <property type="entry name" value="Aromatic compound dioxygenase"/>
    <property type="match status" value="1"/>
</dbReference>
<name>A0A291H1A6_9MICO</name>
<feature type="domain" description="Intradiol ring-cleavage dioxygenases" evidence="2">
    <location>
        <begin position="148"/>
        <end position="224"/>
    </location>
</feature>
<dbReference type="KEGG" id="bgg:CFK41_16660"/>
<proteinExistence type="predicted"/>
<dbReference type="GO" id="GO:0008199">
    <property type="term" value="F:ferric iron binding"/>
    <property type="evidence" value="ECO:0007669"/>
    <property type="project" value="InterPro"/>
</dbReference>
<feature type="compositionally biased region" description="Low complexity" evidence="1">
    <location>
        <begin position="81"/>
        <end position="93"/>
    </location>
</feature>
<dbReference type="InterPro" id="IPR015889">
    <property type="entry name" value="Intradiol_dOase_core"/>
</dbReference>
<dbReference type="PROSITE" id="PS51318">
    <property type="entry name" value="TAT"/>
    <property type="match status" value="1"/>
</dbReference>
<reference evidence="3 4" key="1">
    <citation type="journal article" date="2014" name="Int. J. Syst. Evol. Microbiol.">
        <title>Brachybacterium ginsengisoli sp. nov., isolated from soil of a ginseng field.</title>
        <authorList>
            <person name="Hoang V.A."/>
            <person name="Kim Y.J."/>
            <person name="Nguyen N.L."/>
            <person name="Yang D.C."/>
        </authorList>
    </citation>
    <scope>NUCLEOTIDE SEQUENCE [LARGE SCALE GENOMIC DNA]</scope>
    <source>
        <strain evidence="3 4">DCY80</strain>
    </source>
</reference>
<dbReference type="Pfam" id="PF00775">
    <property type="entry name" value="Dioxygenase_C"/>
    <property type="match status" value="1"/>
</dbReference>
<keyword evidence="3" id="KW-0223">Dioxygenase</keyword>
<dbReference type="InterPro" id="IPR000627">
    <property type="entry name" value="Intradiol_dOase_C"/>
</dbReference>
<dbReference type="PANTHER" id="PTHR34315">
    <property type="match status" value="1"/>
</dbReference>
<dbReference type="RefSeq" id="WP_096800685.1">
    <property type="nucleotide sequence ID" value="NZ_CP023564.1"/>
</dbReference>
<dbReference type="PANTHER" id="PTHR34315:SF1">
    <property type="entry name" value="INTRADIOL RING-CLEAVAGE DIOXYGENASES DOMAIN-CONTAINING PROTEIN-RELATED"/>
    <property type="match status" value="1"/>
</dbReference>
<dbReference type="OrthoDB" id="9800887at2"/>
<evidence type="ECO:0000313" key="4">
    <source>
        <dbReference type="Proteomes" id="UP000217889"/>
    </source>
</evidence>
<feature type="compositionally biased region" description="Gly residues" evidence="1">
    <location>
        <begin position="322"/>
        <end position="331"/>
    </location>
</feature>
<evidence type="ECO:0000313" key="3">
    <source>
        <dbReference type="EMBL" id="ATG56225.1"/>
    </source>
</evidence>
<dbReference type="EMBL" id="CP023564">
    <property type="protein sequence ID" value="ATG56225.1"/>
    <property type="molecule type" value="Genomic_DNA"/>
</dbReference>
<feature type="compositionally biased region" description="Gly residues" evidence="1">
    <location>
        <begin position="94"/>
        <end position="104"/>
    </location>
</feature>
<feature type="region of interest" description="Disordered" evidence="1">
    <location>
        <begin position="81"/>
        <end position="129"/>
    </location>
</feature>
<evidence type="ECO:0000256" key="1">
    <source>
        <dbReference type="SAM" id="MobiDB-lite"/>
    </source>
</evidence>
<dbReference type="AlphaFoldDB" id="A0A291H1A6"/>
<protein>
    <submittedName>
        <fullName evidence="3">3,4-dioxygenase subunit beta</fullName>
    </submittedName>
</protein>
<organism evidence="3 4">
    <name type="scientific">Brachybacterium ginsengisoli</name>
    <dbReference type="NCBI Taxonomy" id="1331682"/>
    <lineage>
        <taxon>Bacteria</taxon>
        <taxon>Bacillati</taxon>
        <taxon>Actinomycetota</taxon>
        <taxon>Actinomycetes</taxon>
        <taxon>Micrococcales</taxon>
        <taxon>Dermabacteraceae</taxon>
        <taxon>Brachybacterium</taxon>
    </lineage>
</organism>
<keyword evidence="4" id="KW-1185">Reference proteome</keyword>
<dbReference type="InterPro" id="IPR006311">
    <property type="entry name" value="TAT_signal"/>
</dbReference>
<keyword evidence="3" id="KW-0560">Oxidoreductase</keyword>
<sequence length="363" mass="36720">MDHTPGPRNHRAYPAAHEHSDDVAHAAPPAAFEGRMLPHPEEDVEDQGLAFDMGTLVSRRGALGVLGAGSVAAVLAACSTGDDASATDGTSASDGGGASDGGSGSSSLTEMPGETAGPYPGDGSNGADVLETSDVERSDITTSIDSTTTADGVPLEITMSLIDMAGGDVPMEGAAVYLWQCDAEGRYSMYTSGVEDETYLRGVQITDGSGKVTFTSIVPGCYAGRWPHLHFEVFPDAESIVDAGNALLTSQIALPEDAVTAVYARPEYVGSAENLDQLTLETDGIFSDGHDQQLARLTGDEDSGYAFSIDVPIDTTTEPEAGGMGGGGAPGGEPPAGDPPAGDPPADGDRPAAPGSASDGGEG</sequence>